<evidence type="ECO:0000313" key="1">
    <source>
        <dbReference type="EMBL" id="DAF99424.1"/>
    </source>
</evidence>
<name>A0A8S5UY56_9CAUD</name>
<reference evidence="1" key="1">
    <citation type="journal article" date="2021" name="Proc. Natl. Acad. Sci. U.S.A.">
        <title>A Catalog of Tens of Thousands of Viruses from Human Metagenomes Reveals Hidden Associations with Chronic Diseases.</title>
        <authorList>
            <person name="Tisza M.J."/>
            <person name="Buck C.B."/>
        </authorList>
    </citation>
    <scope>NUCLEOTIDE SEQUENCE</scope>
    <source>
        <strain evidence="1">CtjKY6</strain>
    </source>
</reference>
<sequence>MEESYHDRTVDFTYAAEDAYTARLKREPGKMPLDNRAARVFEEHYRPASRSLCGFNPPFPTRDGAAISRGEANDEIGEFNAQSDALQSLIDAVWRSTPGNDGPLLRGYPYAVRHVDEGWVEFRLSNDYTTTPVRLKQGEGYDFLHCKKIPAHSPRPDRAAFVPYTEVKALLANRKETDDAG</sequence>
<proteinExistence type="predicted"/>
<accession>A0A8S5UY56</accession>
<protein>
    <submittedName>
        <fullName evidence="1">Uncharacterized protein</fullName>
    </submittedName>
</protein>
<dbReference type="EMBL" id="BK016165">
    <property type="protein sequence ID" value="DAF99424.1"/>
    <property type="molecule type" value="Genomic_DNA"/>
</dbReference>
<organism evidence="1">
    <name type="scientific">Siphoviridae sp. ctjKY6</name>
    <dbReference type="NCBI Taxonomy" id="2825631"/>
    <lineage>
        <taxon>Viruses</taxon>
        <taxon>Duplodnaviria</taxon>
        <taxon>Heunggongvirae</taxon>
        <taxon>Uroviricota</taxon>
        <taxon>Caudoviricetes</taxon>
    </lineage>
</organism>